<evidence type="ECO:0000313" key="1">
    <source>
        <dbReference type="EMBL" id="MCI4387055.1"/>
    </source>
</evidence>
<proteinExistence type="predicted"/>
<sequence length="1160" mass="128985">MTAPVPKPRTRYMLGKSLRSDSTDSSKAAQDEPETDNKTSEVTSPELNGGSCFSPADLPELKETDDTHGGDILEKYVWPASPPQSPLASDDEDIKNLSDGVKDCVTSDSSAEDCPMTPLTPQSDTFFNIQPPKEFQNSTNSESAPQVTNSQSKDTAPLKPPVPKKLHQPPTHKKPRAATIRVSRRKSSAGAGNAVQPEENSHRESAVARSSWLDVWKGRKHNVLWTTFDGQVISMWKKRLDKISEYVFHVSSITNVRQQGQRRFFIHFRKKHFEFMAHSEDVKAGWVASLLASRGREPPAPPRHHSSLMMKEPRSKVYGAICGHNLWIYNSKEDFNLGLGMTLVSMNVASVKQTGRHSFSLTTPYKTFNFSADSSRELATWLDHLNKVILSALSCSEVAQRLWSSPWNKVCADCGSPNPEWASINLLMVICEACSNFHQKLGNNRSKVRSLKMDSKEWTEPLIQLFVLYGNKAGNNVWGHNVPAGDQILPDAEQDQRAAFINAKYCSGLYRKAHPLACSQKLLNQRLCEVVCGADVEETLSLLCSGAKVLGGDCPSAITLAENAGQALQTELLRHNEFVETPDFDQQRQTKEQTRLEELHGRLDDERFLFSQETQSAACDVLDLREVISVFNQSAGETHEFEILTLTDNLTCSADTQDQLLNHMLHIIKVVMPSPLLEEDLGGVMGVSRLSLREGSGLQHAERLCEVVCGADVEETLSLLCSGAKVLGGDCPSAITLAENAGQALQTELLRHNEFVETPDFDQQRQTKEQTRLEELHGRLDDERFLFSQETQSAACDVLDLREVISVFNQSAGETHEFEILTLTDNLTCSADTQDQLLNHMLHIIKVVMPSPLLEEDLGGVMGVSRLSLREGSGLQHAEVWATIQPGEILIYPSHTYTPPTHILLNQHTRCSVCLSENTVEVTAAEKTVYLQFESKDSCSKFYSLLSSAASSPASSDRKSHHHSPYTLPAGVSGNVPPEVQRCISHITLYGLKVEGLYRCCGSVVKIAELVEKLHEAPDDVVLETNEVCVQEVAGALKHVLRNSTLLIPQSERESWVKAAAHTDVTNRLHEYRRLVKLLPPDNRVLLSTLFSHLFNVQLHSQVNKMTAQNLAVVFVPMLFEELAMNINMVHLTRELIIHHTLVFLSKDEAPVEDEMITAL</sequence>
<gene>
    <name evidence="1" type="ORF">PGIGA_G00069670</name>
</gene>
<dbReference type="EMBL" id="CM040468">
    <property type="protein sequence ID" value="MCI4387055.1"/>
    <property type="molecule type" value="Genomic_DNA"/>
</dbReference>
<dbReference type="Proteomes" id="UP000829447">
    <property type="component" value="Linkage Group LG15"/>
</dbReference>
<comment type="caution">
    <text evidence="1">The sequence shown here is derived from an EMBL/GenBank/DDBJ whole genome shotgun (WGS) entry which is preliminary data.</text>
</comment>
<reference evidence="1 2" key="1">
    <citation type="journal article" date="2022" name="bioRxiv">
        <title>An ancient truncated duplication of the anti-Mullerian hormone receptor type 2 gene is a potential conserved master sex determinant in the Pangasiidae catfish family.</title>
        <authorList>
            <person name="Wen M."/>
            <person name="Pan Q."/>
            <person name="Jouanno E."/>
            <person name="Montfort J."/>
            <person name="Zahm M."/>
            <person name="Cabau C."/>
            <person name="Klopp C."/>
            <person name="Iampietro C."/>
            <person name="Roques C."/>
            <person name="Bouchez O."/>
            <person name="Castinel A."/>
            <person name="Donnadieu C."/>
            <person name="Parrinello H."/>
            <person name="Poncet C."/>
            <person name="Belmonte E."/>
            <person name="Gautier V."/>
            <person name="Avarre J.-C."/>
            <person name="Dugue R."/>
            <person name="Gustiano R."/>
            <person name="Ha T.T.T."/>
            <person name="Campet M."/>
            <person name="Sriphairoj K."/>
            <person name="Ribolli J."/>
            <person name="de Almeida F.L."/>
            <person name="Desvignes T."/>
            <person name="Postlethwait J.H."/>
            <person name="Bucao C.F."/>
            <person name="Robinson-Rechavi M."/>
            <person name="Bobe J."/>
            <person name="Herpin A."/>
            <person name="Guiguen Y."/>
        </authorList>
    </citation>
    <scope>NUCLEOTIDE SEQUENCE [LARGE SCALE GENOMIC DNA]</scope>
    <source>
        <strain evidence="1">YG-Dec2019</strain>
    </source>
</reference>
<organism evidence="1 2">
    <name type="scientific">Pangasianodon gigas</name>
    <name type="common">Mekong giant catfish</name>
    <name type="synonym">Pangasius gigas</name>
    <dbReference type="NCBI Taxonomy" id="30993"/>
    <lineage>
        <taxon>Eukaryota</taxon>
        <taxon>Metazoa</taxon>
        <taxon>Chordata</taxon>
        <taxon>Craniata</taxon>
        <taxon>Vertebrata</taxon>
        <taxon>Euteleostomi</taxon>
        <taxon>Actinopterygii</taxon>
        <taxon>Neopterygii</taxon>
        <taxon>Teleostei</taxon>
        <taxon>Ostariophysi</taxon>
        <taxon>Siluriformes</taxon>
        <taxon>Pangasiidae</taxon>
        <taxon>Pangasianodon</taxon>
    </lineage>
</organism>
<name>A0ACC5X872_PANGG</name>
<protein>
    <submittedName>
        <fullName evidence="1">Uncharacterized protein</fullName>
    </submittedName>
</protein>
<evidence type="ECO:0000313" key="2">
    <source>
        <dbReference type="Proteomes" id="UP000829447"/>
    </source>
</evidence>
<accession>A0ACC5X872</accession>
<keyword evidence="2" id="KW-1185">Reference proteome</keyword>